<feature type="region of interest" description="Disordered" evidence="1">
    <location>
        <begin position="182"/>
        <end position="201"/>
    </location>
</feature>
<evidence type="ECO:0000256" key="1">
    <source>
        <dbReference type="SAM" id="MobiDB-lite"/>
    </source>
</evidence>
<gene>
    <name evidence="2" type="ORF">LCGC14_1286980</name>
</gene>
<dbReference type="AlphaFoldDB" id="A0A0F9KVB6"/>
<proteinExistence type="predicted"/>
<protein>
    <submittedName>
        <fullName evidence="2">Uncharacterized protein</fullName>
    </submittedName>
</protein>
<name>A0A0F9KVB6_9ZZZZ</name>
<accession>A0A0F9KVB6</accession>
<reference evidence="2" key="1">
    <citation type="journal article" date="2015" name="Nature">
        <title>Complex archaea that bridge the gap between prokaryotes and eukaryotes.</title>
        <authorList>
            <person name="Spang A."/>
            <person name="Saw J.H."/>
            <person name="Jorgensen S.L."/>
            <person name="Zaremba-Niedzwiedzka K."/>
            <person name="Martijn J."/>
            <person name="Lind A.E."/>
            <person name="van Eijk R."/>
            <person name="Schleper C."/>
            <person name="Guy L."/>
            <person name="Ettema T.J."/>
        </authorList>
    </citation>
    <scope>NUCLEOTIDE SEQUENCE</scope>
</reference>
<sequence>MARTITAAVLAELTKGTVYPIVLVEVEFDSGTINVWSGNGNLTWNAKTWTGVGELGKVSAIKETSEVRADNFVLELSGIPSDLVGKALDEVRYGKPATVYQGFLTSAGVMIVDPFIAAKGFTDRAELEEGGESATIRVNCENDLAGLQRANERRYTPEDQKQEFAGDLGFDFVPSLQNQKISWGRGDAFPPYRGKGGRPAD</sequence>
<evidence type="ECO:0000313" key="2">
    <source>
        <dbReference type="EMBL" id="KKM85648.1"/>
    </source>
</evidence>
<organism evidence="2">
    <name type="scientific">marine sediment metagenome</name>
    <dbReference type="NCBI Taxonomy" id="412755"/>
    <lineage>
        <taxon>unclassified sequences</taxon>
        <taxon>metagenomes</taxon>
        <taxon>ecological metagenomes</taxon>
    </lineage>
</organism>
<dbReference type="EMBL" id="LAZR01007377">
    <property type="protein sequence ID" value="KKM85648.1"/>
    <property type="molecule type" value="Genomic_DNA"/>
</dbReference>
<comment type="caution">
    <text evidence="2">The sequence shown here is derived from an EMBL/GenBank/DDBJ whole genome shotgun (WGS) entry which is preliminary data.</text>
</comment>